<reference evidence="3 4" key="1">
    <citation type="submission" date="2017-04" db="EMBL/GenBank/DDBJ databases">
        <title>Draft genome sequence of Tuber borchii Vittad., a whitish edible truffle.</title>
        <authorList>
            <consortium name="DOE Joint Genome Institute"/>
            <person name="Murat C."/>
            <person name="Kuo A."/>
            <person name="Barry K.W."/>
            <person name="Clum A."/>
            <person name="Dockter R.B."/>
            <person name="Fauchery L."/>
            <person name="Iotti M."/>
            <person name="Kohler A."/>
            <person name="Labutti K."/>
            <person name="Lindquist E.A."/>
            <person name="Lipzen A."/>
            <person name="Ohm R.A."/>
            <person name="Wang M."/>
            <person name="Grigoriev I.V."/>
            <person name="Zambonelli A."/>
            <person name="Martin F.M."/>
        </authorList>
    </citation>
    <scope>NUCLEOTIDE SEQUENCE [LARGE SCALE GENOMIC DNA]</scope>
    <source>
        <strain evidence="3 4">Tbo3840</strain>
    </source>
</reference>
<accession>A0A2T6ZJJ4</accession>
<evidence type="ECO:0000256" key="1">
    <source>
        <dbReference type="SAM" id="Phobius"/>
    </source>
</evidence>
<comment type="caution">
    <text evidence="3">The sequence shown here is derived from an EMBL/GenBank/DDBJ whole genome shotgun (WGS) entry which is preliminary data.</text>
</comment>
<name>A0A2T6ZJJ4_TUBBO</name>
<gene>
    <name evidence="3" type="ORF">B9Z19DRAFT_1131087</name>
</gene>
<evidence type="ECO:0000256" key="2">
    <source>
        <dbReference type="SAM" id="SignalP"/>
    </source>
</evidence>
<feature type="chain" id="PRO_5015564270" description="GPI anchored protein" evidence="2">
    <location>
        <begin position="21"/>
        <end position="238"/>
    </location>
</feature>
<proteinExistence type="predicted"/>
<dbReference type="OrthoDB" id="2414008at2759"/>
<dbReference type="STRING" id="42251.A0A2T6ZJJ4"/>
<keyword evidence="2" id="KW-0732">Signal</keyword>
<keyword evidence="1" id="KW-0812">Transmembrane</keyword>
<protein>
    <recommendedName>
        <fullName evidence="5">GPI anchored protein</fullName>
    </recommendedName>
</protein>
<sequence length="238" mass="23878">MKNFAQLYFLAALAVGQSLAADISAPLLVRNSLLVGVPESEVSGLGKRQGSLTTYCPAGSFECPGNNGCCDIGSQCLPNAKCSGGCGAGSTECFGSCCDAGYACQGANQPCLKVDVSTNTMSMPIGGVSTTSMATLVSSPTSMPTTTKAATGTTLANTYPTGSMKSTYSISKSMPTPPSMTPGGYPNSTVTGKANSTVTSKANSSSPAIIPVGGGNSLKPAAWLGGLGIALFFAFFHM</sequence>
<evidence type="ECO:0000313" key="4">
    <source>
        <dbReference type="Proteomes" id="UP000244722"/>
    </source>
</evidence>
<dbReference type="AlphaFoldDB" id="A0A2T6ZJJ4"/>
<dbReference type="Proteomes" id="UP000244722">
    <property type="component" value="Unassembled WGS sequence"/>
</dbReference>
<evidence type="ECO:0008006" key="5">
    <source>
        <dbReference type="Google" id="ProtNLM"/>
    </source>
</evidence>
<dbReference type="EMBL" id="NESQ01000224">
    <property type="protein sequence ID" value="PUU75584.1"/>
    <property type="molecule type" value="Genomic_DNA"/>
</dbReference>
<keyword evidence="4" id="KW-1185">Reference proteome</keyword>
<keyword evidence="1" id="KW-0472">Membrane</keyword>
<organism evidence="3 4">
    <name type="scientific">Tuber borchii</name>
    <name type="common">White truffle</name>
    <dbReference type="NCBI Taxonomy" id="42251"/>
    <lineage>
        <taxon>Eukaryota</taxon>
        <taxon>Fungi</taxon>
        <taxon>Dikarya</taxon>
        <taxon>Ascomycota</taxon>
        <taxon>Pezizomycotina</taxon>
        <taxon>Pezizomycetes</taxon>
        <taxon>Pezizales</taxon>
        <taxon>Tuberaceae</taxon>
        <taxon>Tuber</taxon>
    </lineage>
</organism>
<keyword evidence="1" id="KW-1133">Transmembrane helix</keyword>
<feature type="signal peptide" evidence="2">
    <location>
        <begin position="1"/>
        <end position="20"/>
    </location>
</feature>
<feature type="transmembrane region" description="Helical" evidence="1">
    <location>
        <begin position="220"/>
        <end position="236"/>
    </location>
</feature>
<evidence type="ECO:0000313" key="3">
    <source>
        <dbReference type="EMBL" id="PUU75584.1"/>
    </source>
</evidence>